<dbReference type="Gene3D" id="2.60.120.10">
    <property type="entry name" value="Jelly Rolls"/>
    <property type="match status" value="1"/>
</dbReference>
<dbReference type="InterPro" id="IPR013096">
    <property type="entry name" value="Cupin_2"/>
</dbReference>
<feature type="domain" description="Cupin type-2" evidence="3">
    <location>
        <begin position="110"/>
        <end position="177"/>
    </location>
</feature>
<dbReference type="InterPro" id="IPR011051">
    <property type="entry name" value="RmlC_Cupin_sf"/>
</dbReference>
<dbReference type="EMBL" id="VIWZ01000001">
    <property type="protein sequence ID" value="TWG16020.1"/>
    <property type="molecule type" value="Genomic_DNA"/>
</dbReference>
<evidence type="ECO:0000256" key="1">
    <source>
        <dbReference type="ARBA" id="ARBA00022723"/>
    </source>
</evidence>
<dbReference type="SUPFAM" id="SSF51182">
    <property type="entry name" value="RmlC-like cupins"/>
    <property type="match status" value="1"/>
</dbReference>
<dbReference type="AlphaFoldDB" id="A0A561VWP4"/>
<dbReference type="PANTHER" id="PTHR35848">
    <property type="entry name" value="OXALATE-BINDING PROTEIN"/>
    <property type="match status" value="1"/>
</dbReference>
<dbReference type="GO" id="GO:0046872">
    <property type="term" value="F:metal ion binding"/>
    <property type="evidence" value="ECO:0007669"/>
    <property type="project" value="UniProtKB-KW"/>
</dbReference>
<evidence type="ECO:0000256" key="2">
    <source>
        <dbReference type="SAM" id="MobiDB-lite"/>
    </source>
</evidence>
<evidence type="ECO:0000313" key="4">
    <source>
        <dbReference type="EMBL" id="TWG16020.1"/>
    </source>
</evidence>
<comment type="caution">
    <text evidence="4">The sequence shown here is derived from an EMBL/GenBank/DDBJ whole genome shotgun (WGS) entry which is preliminary data.</text>
</comment>
<protein>
    <submittedName>
        <fullName evidence="4">Cupin domain</fullName>
    </submittedName>
</protein>
<dbReference type="Proteomes" id="UP000317685">
    <property type="component" value="Unassembled WGS sequence"/>
</dbReference>
<proteinExistence type="predicted"/>
<name>A0A561VWP4_9ACTN</name>
<organism evidence="4 5">
    <name type="scientific">Micromonospora taraxaci</name>
    <dbReference type="NCBI Taxonomy" id="1316803"/>
    <lineage>
        <taxon>Bacteria</taxon>
        <taxon>Bacillati</taxon>
        <taxon>Actinomycetota</taxon>
        <taxon>Actinomycetes</taxon>
        <taxon>Micromonosporales</taxon>
        <taxon>Micromonosporaceae</taxon>
        <taxon>Micromonospora</taxon>
    </lineage>
</organism>
<dbReference type="PANTHER" id="PTHR35848:SF6">
    <property type="entry name" value="CUPIN TYPE-2 DOMAIN-CONTAINING PROTEIN"/>
    <property type="match status" value="1"/>
</dbReference>
<accession>A0A561VWP4</accession>
<gene>
    <name evidence="4" type="ORF">FHU34_111345</name>
</gene>
<keyword evidence="1" id="KW-0479">Metal-binding</keyword>
<reference evidence="4 5" key="1">
    <citation type="submission" date="2019-06" db="EMBL/GenBank/DDBJ databases">
        <title>Sequencing the genomes of 1000 actinobacteria strains.</title>
        <authorList>
            <person name="Klenk H.-P."/>
        </authorList>
    </citation>
    <scope>NUCLEOTIDE SEQUENCE [LARGE SCALE GENOMIC DNA]</scope>
    <source>
        <strain evidence="4 5">DSM 45885</strain>
    </source>
</reference>
<feature type="region of interest" description="Disordered" evidence="2">
    <location>
        <begin position="1"/>
        <end position="52"/>
    </location>
</feature>
<keyword evidence="5" id="KW-1185">Reference proteome</keyword>
<evidence type="ECO:0000259" key="3">
    <source>
        <dbReference type="Pfam" id="PF07883"/>
    </source>
</evidence>
<sequence length="183" mass="19882">MPPLFPRRGDATDVIHASRPTSHDGGGFDQSKRPTPRFLGPRSGNARSVCRQTHRVRRDSLDGMPNTNSPSTSGPVAFAHWYDFAEGGPVHQGLLPFPASAPAPFEVARWSVAPNTCNDLDVHRSREVWIIVSGTGTLTFGDQTSVLRAGDVAAFDSRVPHQIRNDGPDQLLAVSVYWLQGSD</sequence>
<dbReference type="InterPro" id="IPR051610">
    <property type="entry name" value="GPI/OXD"/>
</dbReference>
<dbReference type="Pfam" id="PF07883">
    <property type="entry name" value="Cupin_2"/>
    <property type="match status" value="1"/>
</dbReference>
<dbReference type="InterPro" id="IPR014710">
    <property type="entry name" value="RmlC-like_jellyroll"/>
</dbReference>
<evidence type="ECO:0000313" key="5">
    <source>
        <dbReference type="Proteomes" id="UP000317685"/>
    </source>
</evidence>